<dbReference type="InterPro" id="IPR039120">
    <property type="entry name" value="UBFD1"/>
</dbReference>
<sequence length="307" mass="34316">MDSKELETISSSSSSNNNNIDIGHEKHQTKQSVEEVDQTSFSLDEDKTIIASATLLSKNDTSTNSSTPNTVISIPITIKIKYKTQIFDIKCDLYDTLKDLKEQIDKLTDIDPKVQKLVYKTISTNKSVDTITLKDLNIVDGTKLLLIGATRSEMLSTTATGASGTSGKDFLDDQQSKKKEPLSKMTQHAKILKRGKPDNAGIGIRNVNEPLPLSLDGMYMSTLNQREKRVRLTFKLELDEVWVNTAETTMKIQMSQIRNIVDEPIDGHEGYSIVGLQKGTTEQSIIWIYWVPSQYVKAIRQAILSDN</sequence>
<dbReference type="Pfam" id="PF25343">
    <property type="entry name" value="PH_UBFD1_C"/>
    <property type="match status" value="1"/>
</dbReference>
<evidence type="ECO:0000313" key="5">
    <source>
        <dbReference type="Proteomes" id="UP000663829"/>
    </source>
</evidence>
<evidence type="ECO:0000313" key="3">
    <source>
        <dbReference type="EMBL" id="CAF0750688.1"/>
    </source>
</evidence>
<name>A0A813PC76_9BILA</name>
<dbReference type="SUPFAM" id="SSF54236">
    <property type="entry name" value="Ubiquitin-like"/>
    <property type="match status" value="1"/>
</dbReference>
<dbReference type="OrthoDB" id="267397at2759"/>
<evidence type="ECO:0000313" key="4">
    <source>
        <dbReference type="EMBL" id="CAF3530209.1"/>
    </source>
</evidence>
<accession>A0A813PC76</accession>
<organism evidence="3 5">
    <name type="scientific">Didymodactylos carnosus</name>
    <dbReference type="NCBI Taxonomy" id="1234261"/>
    <lineage>
        <taxon>Eukaryota</taxon>
        <taxon>Metazoa</taxon>
        <taxon>Spiralia</taxon>
        <taxon>Gnathifera</taxon>
        <taxon>Rotifera</taxon>
        <taxon>Eurotatoria</taxon>
        <taxon>Bdelloidea</taxon>
        <taxon>Philodinida</taxon>
        <taxon>Philodinidae</taxon>
        <taxon>Didymodactylos</taxon>
    </lineage>
</organism>
<dbReference type="PROSITE" id="PS50053">
    <property type="entry name" value="UBIQUITIN_2"/>
    <property type="match status" value="1"/>
</dbReference>
<feature type="region of interest" description="Disordered" evidence="1">
    <location>
        <begin position="1"/>
        <end position="39"/>
    </location>
</feature>
<dbReference type="EMBL" id="CAJOBC010000067">
    <property type="protein sequence ID" value="CAF3530209.1"/>
    <property type="molecule type" value="Genomic_DNA"/>
</dbReference>
<dbReference type="GO" id="GO:0045296">
    <property type="term" value="F:cadherin binding"/>
    <property type="evidence" value="ECO:0007669"/>
    <property type="project" value="TreeGrafter"/>
</dbReference>
<keyword evidence="5" id="KW-1185">Reference proteome</keyword>
<gene>
    <name evidence="3" type="ORF">GPM918_LOCUS812</name>
    <name evidence="4" type="ORF">SRO942_LOCUS812</name>
</gene>
<feature type="domain" description="Ubiquitin-like" evidence="2">
    <location>
        <begin position="74"/>
        <end position="153"/>
    </location>
</feature>
<protein>
    <recommendedName>
        <fullName evidence="2">Ubiquitin-like domain-containing protein</fullName>
    </recommendedName>
</protein>
<dbReference type="GO" id="GO:0003723">
    <property type="term" value="F:RNA binding"/>
    <property type="evidence" value="ECO:0007669"/>
    <property type="project" value="TreeGrafter"/>
</dbReference>
<dbReference type="Gene3D" id="3.10.20.90">
    <property type="entry name" value="Phosphatidylinositol 3-kinase Catalytic Subunit, Chain A, domain 1"/>
    <property type="match status" value="1"/>
</dbReference>
<dbReference type="Proteomes" id="UP000663829">
    <property type="component" value="Unassembled WGS sequence"/>
</dbReference>
<feature type="compositionally biased region" description="Basic and acidic residues" evidence="1">
    <location>
        <begin position="169"/>
        <end position="182"/>
    </location>
</feature>
<dbReference type="EMBL" id="CAJNOQ010000067">
    <property type="protein sequence ID" value="CAF0750688.1"/>
    <property type="molecule type" value="Genomic_DNA"/>
</dbReference>
<dbReference type="PANTHER" id="PTHR16470">
    <property type="entry name" value="UBIQUITIN DOMAIN-CONTAINING PROTEIN UBFD1"/>
    <property type="match status" value="1"/>
</dbReference>
<evidence type="ECO:0000256" key="1">
    <source>
        <dbReference type="SAM" id="MobiDB-lite"/>
    </source>
</evidence>
<dbReference type="InterPro" id="IPR057455">
    <property type="entry name" value="UBFD1_C"/>
</dbReference>
<dbReference type="AlphaFoldDB" id="A0A813PC76"/>
<dbReference type="Proteomes" id="UP000681722">
    <property type="component" value="Unassembled WGS sequence"/>
</dbReference>
<dbReference type="InterPro" id="IPR000626">
    <property type="entry name" value="Ubiquitin-like_dom"/>
</dbReference>
<proteinExistence type="predicted"/>
<evidence type="ECO:0000259" key="2">
    <source>
        <dbReference type="PROSITE" id="PS50053"/>
    </source>
</evidence>
<feature type="region of interest" description="Disordered" evidence="1">
    <location>
        <begin position="157"/>
        <end position="186"/>
    </location>
</feature>
<feature type="compositionally biased region" description="Low complexity" evidence="1">
    <location>
        <begin position="157"/>
        <end position="167"/>
    </location>
</feature>
<dbReference type="InterPro" id="IPR029071">
    <property type="entry name" value="Ubiquitin-like_domsf"/>
</dbReference>
<dbReference type="PANTHER" id="PTHR16470:SF0">
    <property type="entry name" value="UBIQUITIN DOMAIN-CONTAINING PROTEIN UBFD1"/>
    <property type="match status" value="1"/>
</dbReference>
<dbReference type="SMART" id="SM00213">
    <property type="entry name" value="UBQ"/>
    <property type="match status" value="1"/>
</dbReference>
<comment type="caution">
    <text evidence="3">The sequence shown here is derived from an EMBL/GenBank/DDBJ whole genome shotgun (WGS) entry which is preliminary data.</text>
</comment>
<feature type="compositionally biased region" description="Low complexity" evidence="1">
    <location>
        <begin position="10"/>
        <end position="19"/>
    </location>
</feature>
<reference evidence="3" key="1">
    <citation type="submission" date="2021-02" db="EMBL/GenBank/DDBJ databases">
        <authorList>
            <person name="Nowell W R."/>
        </authorList>
    </citation>
    <scope>NUCLEOTIDE SEQUENCE</scope>
</reference>